<accession>A0A150SV38</accession>
<evidence type="ECO:0000313" key="2">
    <source>
        <dbReference type="Proteomes" id="UP000075635"/>
    </source>
</evidence>
<protein>
    <recommendedName>
        <fullName evidence="3">STAS/SEC14 domain-containing protein</fullName>
    </recommendedName>
</protein>
<sequence length="142" mass="15684">MTHPTMLFDTTEHVLIAVHGREPPSDEDWELYMQAVISLPATCTRTLVVTAGGGPNAKQRASINDFVSKHTLTVAICTDALLVRQIGIALSWFNPRVRSFRGNDIAAALRYLEVNGPEAALVHHKVAKMRLEIDGRAPRTTR</sequence>
<dbReference type="Proteomes" id="UP000075635">
    <property type="component" value="Unassembled WGS sequence"/>
</dbReference>
<evidence type="ECO:0000313" key="1">
    <source>
        <dbReference type="EMBL" id="KYF96148.1"/>
    </source>
</evidence>
<dbReference type="AlphaFoldDB" id="A0A150SV38"/>
<evidence type="ECO:0008006" key="3">
    <source>
        <dbReference type="Google" id="ProtNLM"/>
    </source>
</evidence>
<dbReference type="EMBL" id="JEMB01000568">
    <property type="protein sequence ID" value="KYF96148.1"/>
    <property type="molecule type" value="Genomic_DNA"/>
</dbReference>
<organism evidence="1 2">
    <name type="scientific">Sorangium cellulosum</name>
    <name type="common">Polyangium cellulosum</name>
    <dbReference type="NCBI Taxonomy" id="56"/>
    <lineage>
        <taxon>Bacteria</taxon>
        <taxon>Pseudomonadati</taxon>
        <taxon>Myxococcota</taxon>
        <taxon>Polyangia</taxon>
        <taxon>Polyangiales</taxon>
        <taxon>Polyangiaceae</taxon>
        <taxon>Sorangium</taxon>
    </lineage>
</organism>
<reference evidence="1 2" key="1">
    <citation type="submission" date="2014-02" db="EMBL/GenBank/DDBJ databases">
        <title>The small core and large imbalanced accessory genome model reveals a collaborative survival strategy of Sorangium cellulosum strains in nature.</title>
        <authorList>
            <person name="Han K."/>
            <person name="Peng R."/>
            <person name="Blom J."/>
            <person name="Li Y.-Z."/>
        </authorList>
    </citation>
    <scope>NUCLEOTIDE SEQUENCE [LARGE SCALE GENOMIC DNA]</scope>
    <source>
        <strain evidence="1 2">So0011-07</strain>
    </source>
</reference>
<name>A0A150SV38_SORCE</name>
<proteinExistence type="predicted"/>
<gene>
    <name evidence="1" type="ORF">BE17_24385</name>
</gene>
<comment type="caution">
    <text evidence="1">The sequence shown here is derived from an EMBL/GenBank/DDBJ whole genome shotgun (WGS) entry which is preliminary data.</text>
</comment>